<dbReference type="CDD" id="cd12725">
    <property type="entry name" value="RRM2_CPEB1"/>
    <property type="match status" value="1"/>
</dbReference>
<dbReference type="FunFam" id="3.30.70.330:FF:000054">
    <property type="entry name" value="Cytoplasmic polyadenylation element-binding protein 1"/>
    <property type="match status" value="1"/>
</dbReference>
<dbReference type="AlphaFoldDB" id="A0A2G8L5R6"/>
<dbReference type="GO" id="GO:0000900">
    <property type="term" value="F:mRNA regulatory element binding translation repressor activity"/>
    <property type="evidence" value="ECO:0007669"/>
    <property type="project" value="TreeGrafter"/>
</dbReference>
<feature type="domain" description="Cytoplasmic polyadenylation element-binding protein ZZ" evidence="3">
    <location>
        <begin position="445"/>
        <end position="501"/>
    </location>
</feature>
<sequence length="516" mass="56984">MELLRGKYASDNTSSSFLNNLQSSGEKRVRFELSPEGVSNHHTPTSTTPPPPGFQKSNNVELIQQHLNALLDNSIEQSNARARDTSGHVTGYVPDIGCFGIQTYGGMPAFQTAKNYDYNSEAAATAALQSILKTPIKKELPSPTLSLESKLAQMTTSMQPPLQPSPLSPLSASPWTAYPVCTNPKANFTMGNTIGNSTTKYTPLPANHNTSGVTAAEVQLLLENNSELEALASKMLEERRLLGLTNLLGGAPVSVDPDAYGMEQMASLNRQAAVELHTSFKLFGNIKVEWPGKDLKHPRYPPKGKGYVYVLFESEKAVRAMLQSCTHDFSGGGEFYFKISSRRMRSKEVQVIPWVISDSNFVQCNSHRLDPDKTVFVGALHGMMNAEFLALVMNDLFGGVVYAGIDTDKHKYPIGSGRVTFSNTHSYMKAVNTAFIEVKTPKFVKKVQIDPYLEDSLCSLCSCITGPFFCRDPICFKYFCRSCWLWHHSVGQLKEHKPLMRSSKSKPTACETAFDF</sequence>
<evidence type="ECO:0000313" key="5">
    <source>
        <dbReference type="EMBL" id="PIK55591.1"/>
    </source>
</evidence>
<feature type="compositionally biased region" description="Polar residues" evidence="2">
    <location>
        <begin position="10"/>
        <end position="24"/>
    </location>
</feature>
<dbReference type="GO" id="GO:0043005">
    <property type="term" value="C:neuron projection"/>
    <property type="evidence" value="ECO:0007669"/>
    <property type="project" value="TreeGrafter"/>
</dbReference>
<dbReference type="InterPro" id="IPR000504">
    <property type="entry name" value="RRM_dom"/>
</dbReference>
<dbReference type="Gene3D" id="4.10.640.40">
    <property type="entry name" value="Cytoplasmic polyadenylation element-binding protein, ZZ domain"/>
    <property type="match status" value="1"/>
</dbReference>
<dbReference type="Pfam" id="PF16367">
    <property type="entry name" value="RRM_7"/>
    <property type="match status" value="1"/>
</dbReference>
<dbReference type="SUPFAM" id="SSF54928">
    <property type="entry name" value="RNA-binding domain, RBD"/>
    <property type="match status" value="1"/>
</dbReference>
<feature type="region of interest" description="Disordered" evidence="2">
    <location>
        <begin position="1"/>
        <end position="25"/>
    </location>
</feature>
<reference evidence="5 6" key="1">
    <citation type="journal article" date="2017" name="PLoS Biol.">
        <title>The sea cucumber genome provides insights into morphological evolution and visceral regeneration.</title>
        <authorList>
            <person name="Zhang X."/>
            <person name="Sun L."/>
            <person name="Yuan J."/>
            <person name="Sun Y."/>
            <person name="Gao Y."/>
            <person name="Zhang L."/>
            <person name="Li S."/>
            <person name="Dai H."/>
            <person name="Hamel J.F."/>
            <person name="Liu C."/>
            <person name="Yu Y."/>
            <person name="Liu S."/>
            <person name="Lin W."/>
            <person name="Guo K."/>
            <person name="Jin S."/>
            <person name="Xu P."/>
            <person name="Storey K.B."/>
            <person name="Huan P."/>
            <person name="Zhang T."/>
            <person name="Zhou Y."/>
            <person name="Zhang J."/>
            <person name="Lin C."/>
            <person name="Li X."/>
            <person name="Xing L."/>
            <person name="Huo D."/>
            <person name="Sun M."/>
            <person name="Wang L."/>
            <person name="Mercier A."/>
            <person name="Li F."/>
            <person name="Yang H."/>
            <person name="Xiang J."/>
        </authorList>
    </citation>
    <scope>NUCLEOTIDE SEQUENCE [LARGE SCALE GENOMIC DNA]</scope>
    <source>
        <strain evidence="5">Shaxun</strain>
        <tissue evidence="5">Muscle</tissue>
    </source>
</reference>
<organism evidence="5 6">
    <name type="scientific">Stichopus japonicus</name>
    <name type="common">Sea cucumber</name>
    <dbReference type="NCBI Taxonomy" id="307972"/>
    <lineage>
        <taxon>Eukaryota</taxon>
        <taxon>Metazoa</taxon>
        <taxon>Echinodermata</taxon>
        <taxon>Eleutherozoa</taxon>
        <taxon>Echinozoa</taxon>
        <taxon>Holothuroidea</taxon>
        <taxon>Aspidochirotacea</taxon>
        <taxon>Aspidochirotida</taxon>
        <taxon>Stichopodidae</taxon>
        <taxon>Apostichopus</taxon>
    </lineage>
</organism>
<keyword evidence="1" id="KW-0694">RNA-binding</keyword>
<proteinExistence type="predicted"/>
<dbReference type="GO" id="GO:0008135">
    <property type="term" value="F:translation factor activity, RNA binding"/>
    <property type="evidence" value="ECO:0007669"/>
    <property type="project" value="TreeGrafter"/>
</dbReference>
<dbReference type="CDD" id="cd19757">
    <property type="entry name" value="Bbox1"/>
    <property type="match status" value="1"/>
</dbReference>
<name>A0A2G8L5R6_STIJA</name>
<keyword evidence="6" id="KW-1185">Reference proteome</keyword>
<dbReference type="GO" id="GO:0003730">
    <property type="term" value="F:mRNA 3'-UTR binding"/>
    <property type="evidence" value="ECO:0007669"/>
    <property type="project" value="InterPro"/>
</dbReference>
<dbReference type="GO" id="GO:0043022">
    <property type="term" value="F:ribosome binding"/>
    <property type="evidence" value="ECO:0007669"/>
    <property type="project" value="TreeGrafter"/>
</dbReference>
<evidence type="ECO:0000259" key="3">
    <source>
        <dbReference type="Pfam" id="PF16366"/>
    </source>
</evidence>
<dbReference type="InterPro" id="IPR034819">
    <property type="entry name" value="CPEB"/>
</dbReference>
<evidence type="ECO:0000256" key="1">
    <source>
        <dbReference type="ARBA" id="ARBA00022884"/>
    </source>
</evidence>
<dbReference type="GO" id="GO:0005634">
    <property type="term" value="C:nucleus"/>
    <property type="evidence" value="ECO:0007669"/>
    <property type="project" value="TreeGrafter"/>
</dbReference>
<dbReference type="GO" id="GO:0045202">
    <property type="term" value="C:synapse"/>
    <property type="evidence" value="ECO:0007669"/>
    <property type="project" value="TreeGrafter"/>
</dbReference>
<dbReference type="CDD" id="cd12723">
    <property type="entry name" value="RRM1_CPEB1"/>
    <property type="match status" value="1"/>
</dbReference>
<accession>A0A2G8L5R6</accession>
<dbReference type="GO" id="GO:0005737">
    <property type="term" value="C:cytoplasm"/>
    <property type="evidence" value="ECO:0007669"/>
    <property type="project" value="TreeGrafter"/>
</dbReference>
<dbReference type="PANTHER" id="PTHR12566:SF9">
    <property type="entry name" value="CYTOPLASMIC POLYADENYLATION ELEMENT-BINDING PROTEIN 1"/>
    <property type="match status" value="1"/>
</dbReference>
<dbReference type="InterPro" id="IPR032296">
    <property type="entry name" value="CEBP_ZZ"/>
</dbReference>
<dbReference type="FunFam" id="4.10.640.40:FF:000002">
    <property type="entry name" value="Putative Cytoplasmic polyadenylation element-binding protein 1"/>
    <property type="match status" value="1"/>
</dbReference>
<dbReference type="PANTHER" id="PTHR12566">
    <property type="entry name" value="CYTOPLASMIC POLYADENYLATION ELEMENT BINDING PROTEIN CPEB"/>
    <property type="match status" value="1"/>
</dbReference>
<dbReference type="InterPro" id="IPR034977">
    <property type="entry name" value="CPEB1_RRM1"/>
</dbReference>
<dbReference type="Pfam" id="PF16366">
    <property type="entry name" value="CEBP_ZZ"/>
    <property type="match status" value="1"/>
</dbReference>
<evidence type="ECO:0000313" key="6">
    <source>
        <dbReference type="Proteomes" id="UP000230750"/>
    </source>
</evidence>
<dbReference type="InterPro" id="IPR012677">
    <property type="entry name" value="Nucleotide-bd_a/b_plait_sf"/>
</dbReference>
<dbReference type="OrthoDB" id="10033548at2759"/>
<dbReference type="Gene3D" id="3.30.70.330">
    <property type="match status" value="2"/>
</dbReference>
<protein>
    <submittedName>
        <fullName evidence="5">Putative cytoplasmic polyadenylation element-binding protein 1</fullName>
    </submittedName>
</protein>
<dbReference type="GO" id="GO:2000766">
    <property type="term" value="P:negative regulation of cytoplasmic translation"/>
    <property type="evidence" value="ECO:0007669"/>
    <property type="project" value="TreeGrafter"/>
</dbReference>
<evidence type="ECO:0000259" key="4">
    <source>
        <dbReference type="Pfam" id="PF16367"/>
    </source>
</evidence>
<comment type="caution">
    <text evidence="5">The sequence shown here is derived from an EMBL/GenBank/DDBJ whole genome shotgun (WGS) entry which is preliminary data.</text>
</comment>
<feature type="domain" description="RRM" evidence="4">
    <location>
        <begin position="275"/>
        <end position="353"/>
    </location>
</feature>
<dbReference type="Proteomes" id="UP000230750">
    <property type="component" value="Unassembled WGS sequence"/>
</dbReference>
<evidence type="ECO:0000256" key="2">
    <source>
        <dbReference type="SAM" id="MobiDB-lite"/>
    </source>
</evidence>
<dbReference type="EMBL" id="MRZV01000209">
    <property type="protein sequence ID" value="PIK55591.1"/>
    <property type="molecule type" value="Genomic_DNA"/>
</dbReference>
<gene>
    <name evidence="5" type="ORF">BSL78_07493</name>
</gene>
<dbReference type="STRING" id="307972.A0A2G8L5R6"/>
<dbReference type="InterPro" id="IPR038446">
    <property type="entry name" value="CEBP_ZZ_sf"/>
</dbReference>
<dbReference type="InterPro" id="IPR035979">
    <property type="entry name" value="RBD_domain_sf"/>
</dbReference>